<keyword evidence="11" id="KW-1185">Reference proteome</keyword>
<dbReference type="PANTHER" id="PTHR42643">
    <property type="entry name" value="IONOTROPIC RECEPTOR 20A-RELATED"/>
    <property type="match status" value="1"/>
</dbReference>
<dbReference type="InterPro" id="IPR052192">
    <property type="entry name" value="Insect_Ionotropic_Sensory_Rcpt"/>
</dbReference>
<name>A0A1I8NVG0_STOCA</name>
<organism evidence="10 11">
    <name type="scientific">Stomoxys calcitrans</name>
    <name type="common">Stable fly</name>
    <name type="synonym">Conops calcitrans</name>
    <dbReference type="NCBI Taxonomy" id="35570"/>
    <lineage>
        <taxon>Eukaryota</taxon>
        <taxon>Metazoa</taxon>
        <taxon>Ecdysozoa</taxon>
        <taxon>Arthropoda</taxon>
        <taxon>Hexapoda</taxon>
        <taxon>Insecta</taxon>
        <taxon>Pterygota</taxon>
        <taxon>Neoptera</taxon>
        <taxon>Endopterygota</taxon>
        <taxon>Diptera</taxon>
        <taxon>Brachycera</taxon>
        <taxon>Muscomorpha</taxon>
        <taxon>Muscoidea</taxon>
        <taxon>Muscidae</taxon>
        <taxon>Stomoxys</taxon>
    </lineage>
</organism>
<keyword evidence="6" id="KW-0675">Receptor</keyword>
<dbReference type="AlphaFoldDB" id="A0A1I8NVG0"/>
<dbReference type="SUPFAM" id="SSF53850">
    <property type="entry name" value="Periplasmic binding protein-like II"/>
    <property type="match status" value="1"/>
</dbReference>
<evidence type="ECO:0008006" key="12">
    <source>
        <dbReference type="Google" id="ProtNLM"/>
    </source>
</evidence>
<evidence type="ECO:0000256" key="5">
    <source>
        <dbReference type="ARBA" id="ARBA00023136"/>
    </source>
</evidence>
<feature type="chain" id="PRO_5015900872" description="Ionotropic glutamate receptor C-terminal domain-containing protein" evidence="9">
    <location>
        <begin position="21"/>
        <end position="619"/>
    </location>
</feature>
<dbReference type="Proteomes" id="UP000095300">
    <property type="component" value="Unassembled WGS sequence"/>
</dbReference>
<evidence type="ECO:0000256" key="9">
    <source>
        <dbReference type="SAM" id="SignalP"/>
    </source>
</evidence>
<keyword evidence="7" id="KW-0325">Glycoprotein</keyword>
<evidence type="ECO:0000256" key="8">
    <source>
        <dbReference type="SAM" id="Phobius"/>
    </source>
</evidence>
<keyword evidence="4 8" id="KW-1133">Transmembrane helix</keyword>
<evidence type="ECO:0000256" key="6">
    <source>
        <dbReference type="ARBA" id="ARBA00023170"/>
    </source>
</evidence>
<dbReference type="EnsemblMetazoa" id="SCAU002375-RA">
    <property type="protein sequence ID" value="SCAU002375-PA"/>
    <property type="gene ID" value="SCAU002375"/>
</dbReference>
<keyword evidence="5 8" id="KW-0472">Membrane</keyword>
<evidence type="ECO:0000313" key="11">
    <source>
        <dbReference type="Proteomes" id="UP000095300"/>
    </source>
</evidence>
<evidence type="ECO:0000313" key="10">
    <source>
        <dbReference type="EnsemblMetazoa" id="SCAU002375-PA"/>
    </source>
</evidence>
<evidence type="ECO:0000256" key="4">
    <source>
        <dbReference type="ARBA" id="ARBA00022989"/>
    </source>
</evidence>
<keyword evidence="9" id="KW-0732">Signal</keyword>
<dbReference type="VEuPathDB" id="VectorBase:SCAU002375"/>
<dbReference type="GO" id="GO:0005886">
    <property type="term" value="C:plasma membrane"/>
    <property type="evidence" value="ECO:0007669"/>
    <property type="project" value="UniProtKB-SubCell"/>
</dbReference>
<evidence type="ECO:0000256" key="2">
    <source>
        <dbReference type="ARBA" id="ARBA00022475"/>
    </source>
</evidence>
<keyword evidence="2" id="KW-1003">Cell membrane</keyword>
<feature type="signal peptide" evidence="9">
    <location>
        <begin position="1"/>
        <end position="20"/>
    </location>
</feature>
<evidence type="ECO:0000256" key="1">
    <source>
        <dbReference type="ARBA" id="ARBA00004651"/>
    </source>
</evidence>
<sequence>MLALTIVYIFLTSAVALSQAFSPVGVNVSSTQISSMAAKHFYTTLLKDIQKEQTFDAILLLHQQLSPPETLIQAIQQLQIPQVILSKRLNNFVWKKIYNSEILAILLMQSLVDDELMKIFADILNYIRQTRILHIAQEVNTQEEYRQTFLLCCKSYNMTNVVLQFVLPQQNFLTSSFHFLKPYPLYHWDTQQLEVNQSISPYFYQHWKNLQNKTLLTYVDSHHMKSLYFKDGQGNLKLNGYVARFVMLFAERFNASLQMAYPLSLSNPKHYSAIRKEMVNNNLLDIPMILDTSANGEEWLDWTDVYEYDQGLLMVPCAQTLTTREIYAILLNEYFLGCILASIVVLSLAHALIDYTFDGLLQPTRILFSDRICPAILGQAYAARLSHSRSLKILYMLLFIVGLKISSQFSAKVNTLLTHPPYHRQIENFEDVLKSPTKILFFEAEAEIMSNFMGNYKSSVITTNNYTYMKDLQLHLNTSYSYYTSSGLWEILMKQQEFYTHKAFCTYENLTIFTDQPWAIPLQQNSPYKEGLNYLISQLHNLGIMESWVSDTFSDMLKLKIMSLRDPHVDKGPKPLTVYDLFWTWIILAIGLLASCLAFLLEMFVGSCIQRLRLRKKRS</sequence>
<keyword evidence="3 8" id="KW-0812">Transmembrane</keyword>
<reference evidence="10" key="1">
    <citation type="submission" date="2020-05" db="UniProtKB">
        <authorList>
            <consortium name="EnsemblMetazoa"/>
        </authorList>
    </citation>
    <scope>IDENTIFICATION</scope>
    <source>
        <strain evidence="10">USDA</strain>
    </source>
</reference>
<feature type="transmembrane region" description="Helical" evidence="8">
    <location>
        <begin position="582"/>
        <end position="609"/>
    </location>
</feature>
<evidence type="ECO:0000256" key="3">
    <source>
        <dbReference type="ARBA" id="ARBA00022692"/>
    </source>
</evidence>
<comment type="subcellular location">
    <subcellularLocation>
        <location evidence="1">Cell membrane</location>
        <topology evidence="1">Multi-pass membrane protein</topology>
    </subcellularLocation>
</comment>
<dbReference type="PANTHER" id="PTHR42643:SF41">
    <property type="entry name" value="IONOTROPIC RECEPTOR 20A-RELATED"/>
    <property type="match status" value="1"/>
</dbReference>
<evidence type="ECO:0000256" key="7">
    <source>
        <dbReference type="ARBA" id="ARBA00023180"/>
    </source>
</evidence>
<protein>
    <recommendedName>
        <fullName evidence="12">Ionotropic glutamate receptor C-terminal domain-containing protein</fullName>
    </recommendedName>
</protein>
<accession>A0A1I8NVG0</accession>
<proteinExistence type="predicted"/>